<feature type="domain" description="NodB homology" evidence="1">
    <location>
        <begin position="2"/>
        <end position="261"/>
    </location>
</feature>
<organism evidence="2 3">
    <name type="scientific">Cupriavidus agavae</name>
    <dbReference type="NCBI Taxonomy" id="1001822"/>
    <lineage>
        <taxon>Bacteria</taxon>
        <taxon>Pseudomonadati</taxon>
        <taxon>Pseudomonadota</taxon>
        <taxon>Betaproteobacteria</taxon>
        <taxon>Burkholderiales</taxon>
        <taxon>Burkholderiaceae</taxon>
        <taxon>Cupriavidus</taxon>
    </lineage>
</organism>
<name>A0A4Q7RE10_9BURK</name>
<comment type="caution">
    <text evidence="2">The sequence shown here is derived from an EMBL/GenBank/DDBJ whole genome shotgun (WGS) entry which is preliminary data.</text>
</comment>
<dbReference type="PROSITE" id="PS51677">
    <property type="entry name" value="NODB"/>
    <property type="match status" value="1"/>
</dbReference>
<accession>A0A4Q7RE10</accession>
<gene>
    <name evidence="2" type="ORF">EV147_4586</name>
</gene>
<dbReference type="SUPFAM" id="SSF88713">
    <property type="entry name" value="Glycoside hydrolase/deacetylase"/>
    <property type="match status" value="1"/>
</dbReference>
<dbReference type="OrthoDB" id="5589314at2"/>
<dbReference type="GO" id="GO:0005975">
    <property type="term" value="P:carbohydrate metabolic process"/>
    <property type="evidence" value="ECO:0007669"/>
    <property type="project" value="InterPro"/>
</dbReference>
<sequence>MARIALKVDVDTLRGTREGVPALLSMLSAVQADATFLFSLGPDHTGWALRRVFRPGFLKKVSRTSVVANYGLRTLMNGVLLPGPDIGRKAAAEMRAAAAAGHECGIHTWDHVYWQDNVRGRDAAWTRRQMQQAFDRYTEIFGAPPPTHGAAGWQMNDEAFRQIDAWGMAYASDGRGTGPYIPTVDGQPCRHVQMPTTLPTLDELIGVDDLTEENVHAHVLQLTEGSRDHVFTLHTEIEGGKLAPVFRRLLAGWRAQGHELVSMGTFYRAIDVGTLPQMPVMWGEIAGRSGELILQP</sequence>
<dbReference type="InterPro" id="IPR002509">
    <property type="entry name" value="NODB_dom"/>
</dbReference>
<reference evidence="2 3" key="1">
    <citation type="journal article" date="2015" name="Stand. Genomic Sci.">
        <title>Genomic Encyclopedia of Bacterial and Archaeal Type Strains, Phase III: the genomes of soil and plant-associated and newly described type strains.</title>
        <authorList>
            <person name="Whitman W.B."/>
            <person name="Woyke T."/>
            <person name="Klenk H.P."/>
            <person name="Zhou Y."/>
            <person name="Lilburn T.G."/>
            <person name="Beck B.J."/>
            <person name="De Vos P."/>
            <person name="Vandamme P."/>
            <person name="Eisen J.A."/>
            <person name="Garrity G."/>
            <person name="Hugenholtz P."/>
            <person name="Kyrpides N.C."/>
        </authorList>
    </citation>
    <scope>NUCLEOTIDE SEQUENCE [LARGE SCALE GENOMIC DNA]</scope>
    <source>
        <strain evidence="2 3">ASC-9842</strain>
    </source>
</reference>
<evidence type="ECO:0000313" key="3">
    <source>
        <dbReference type="Proteomes" id="UP000291078"/>
    </source>
</evidence>
<dbReference type="RefSeq" id="WP_130393475.1">
    <property type="nucleotide sequence ID" value="NZ_SGXM01000009.1"/>
</dbReference>
<evidence type="ECO:0000313" key="2">
    <source>
        <dbReference type="EMBL" id="RZT31405.1"/>
    </source>
</evidence>
<dbReference type="Proteomes" id="UP000291078">
    <property type="component" value="Unassembled WGS sequence"/>
</dbReference>
<dbReference type="GO" id="GO:0016810">
    <property type="term" value="F:hydrolase activity, acting on carbon-nitrogen (but not peptide) bonds"/>
    <property type="evidence" value="ECO:0007669"/>
    <property type="project" value="InterPro"/>
</dbReference>
<proteinExistence type="predicted"/>
<protein>
    <submittedName>
        <fullName evidence="2">Peptidoglycan/xylan/chitin deacetylase (PgdA/CDA1 family)</fullName>
    </submittedName>
</protein>
<evidence type="ECO:0000259" key="1">
    <source>
        <dbReference type="PROSITE" id="PS51677"/>
    </source>
</evidence>
<dbReference type="InterPro" id="IPR011330">
    <property type="entry name" value="Glyco_hydro/deAcase_b/a-brl"/>
</dbReference>
<keyword evidence="3" id="KW-1185">Reference proteome</keyword>
<dbReference type="AlphaFoldDB" id="A0A4Q7RE10"/>
<dbReference type="EMBL" id="SGXM01000009">
    <property type="protein sequence ID" value="RZT31405.1"/>
    <property type="molecule type" value="Genomic_DNA"/>
</dbReference>
<dbReference type="Gene3D" id="3.20.20.370">
    <property type="entry name" value="Glycoside hydrolase/deacetylase"/>
    <property type="match status" value="1"/>
</dbReference>
<dbReference type="Pfam" id="PF01522">
    <property type="entry name" value="Polysacc_deac_1"/>
    <property type="match status" value="1"/>
</dbReference>